<name>A0A239VMF2_9MICO</name>
<reference evidence="3 4" key="1">
    <citation type="submission" date="2017-06" db="EMBL/GenBank/DDBJ databases">
        <authorList>
            <consortium name="Pathogen Informatics"/>
        </authorList>
    </citation>
    <scope>NUCLEOTIDE SEQUENCE [LARGE SCALE GENOMIC DNA]</scope>
    <source>
        <strain evidence="3 4">NCTC13039</strain>
    </source>
</reference>
<dbReference type="Proteomes" id="UP000242637">
    <property type="component" value="Chromosome 1"/>
</dbReference>
<keyword evidence="2" id="KW-0812">Transmembrane</keyword>
<feature type="transmembrane region" description="Helical" evidence="2">
    <location>
        <begin position="116"/>
        <end position="139"/>
    </location>
</feature>
<protein>
    <recommendedName>
        <fullName evidence="5">Tryptophan-associated transmembrane protein (Trp_oprn_chp)</fullName>
    </recommendedName>
</protein>
<proteinExistence type="predicted"/>
<gene>
    <name evidence="3" type="ORF">SAMEA4475696_01822</name>
</gene>
<keyword evidence="4" id="KW-1185">Reference proteome</keyword>
<feature type="region of interest" description="Disordered" evidence="1">
    <location>
        <begin position="150"/>
        <end position="176"/>
    </location>
</feature>
<evidence type="ECO:0000256" key="2">
    <source>
        <dbReference type="SAM" id="Phobius"/>
    </source>
</evidence>
<keyword evidence="2" id="KW-1133">Transmembrane helix</keyword>
<organism evidence="3 4">
    <name type="scientific">Dermatophilus congolensis</name>
    <dbReference type="NCBI Taxonomy" id="1863"/>
    <lineage>
        <taxon>Bacteria</taxon>
        <taxon>Bacillati</taxon>
        <taxon>Actinomycetota</taxon>
        <taxon>Actinomycetes</taxon>
        <taxon>Micrococcales</taxon>
        <taxon>Dermatophilaceae</taxon>
        <taxon>Dermatophilus</taxon>
    </lineage>
</organism>
<dbReference type="AlphaFoldDB" id="A0A239VMF2"/>
<feature type="compositionally biased region" description="Basic and acidic residues" evidence="1">
    <location>
        <begin position="167"/>
        <end position="176"/>
    </location>
</feature>
<dbReference type="GeneID" id="63460015"/>
<evidence type="ECO:0000313" key="3">
    <source>
        <dbReference type="EMBL" id="SNV23481.1"/>
    </source>
</evidence>
<dbReference type="STRING" id="1121387.GCA_000429885_00192"/>
<dbReference type="RefSeq" id="WP_157728101.1">
    <property type="nucleotide sequence ID" value="NZ_LT906453.1"/>
</dbReference>
<evidence type="ECO:0008006" key="5">
    <source>
        <dbReference type="Google" id="ProtNLM"/>
    </source>
</evidence>
<dbReference type="Pfam" id="PF09534">
    <property type="entry name" value="Trp_oprn_chp"/>
    <property type="match status" value="1"/>
</dbReference>
<dbReference type="InterPro" id="IPR019051">
    <property type="entry name" value="Trp_biosyn_TM_oprn/chp"/>
</dbReference>
<dbReference type="EMBL" id="LT906453">
    <property type="protein sequence ID" value="SNV23481.1"/>
    <property type="molecule type" value="Genomic_DNA"/>
</dbReference>
<feature type="transmembrane region" description="Helical" evidence="2">
    <location>
        <begin position="18"/>
        <end position="38"/>
    </location>
</feature>
<feature type="transmembrane region" description="Helical" evidence="2">
    <location>
        <begin position="85"/>
        <end position="110"/>
    </location>
</feature>
<keyword evidence="2" id="KW-0472">Membrane</keyword>
<evidence type="ECO:0000256" key="1">
    <source>
        <dbReference type="SAM" id="MobiDB-lite"/>
    </source>
</evidence>
<sequence length="176" mass="16140">MSVDVSGSGGVVWARKGVVLTAGLVAHAVAAVVTQVPWTVDAGVGPAGAVSLTGAQVAPGVLAMALAGLAAGAFGAFAQGVWARCAGGVVCATGGGVAGLAGVAVAGGAVAGVAGWVALVGGMVACVAGGVGACVAGGWGRASSRFSSPVGVDGGGGGRDAASDWDALSRGEDPTV</sequence>
<accession>A0A239VMF2</accession>
<dbReference type="KEGG" id="dco:SAMEA4475696_1822"/>
<feature type="transmembrane region" description="Helical" evidence="2">
    <location>
        <begin position="58"/>
        <end position="78"/>
    </location>
</feature>
<evidence type="ECO:0000313" key="4">
    <source>
        <dbReference type="Proteomes" id="UP000242637"/>
    </source>
</evidence>